<dbReference type="EMBL" id="UZAF01018769">
    <property type="protein sequence ID" value="VDO54798.1"/>
    <property type="molecule type" value="Genomic_DNA"/>
</dbReference>
<evidence type="ECO:0000313" key="3">
    <source>
        <dbReference type="WBParaSite" id="HPLM_0001495101-mRNA-1"/>
    </source>
</evidence>
<gene>
    <name evidence="1" type="ORF">HPLM_LOCUS14943</name>
</gene>
<dbReference type="OrthoDB" id="5863283at2759"/>
<proteinExistence type="predicted"/>
<evidence type="ECO:0000313" key="1">
    <source>
        <dbReference type="EMBL" id="VDO54798.1"/>
    </source>
</evidence>
<dbReference type="AlphaFoldDB" id="A0A0N4WTM5"/>
<dbReference type="Proteomes" id="UP000268014">
    <property type="component" value="Unassembled WGS sequence"/>
</dbReference>
<reference evidence="3" key="1">
    <citation type="submission" date="2017-02" db="UniProtKB">
        <authorList>
            <consortium name="WormBaseParasite"/>
        </authorList>
    </citation>
    <scope>IDENTIFICATION</scope>
</reference>
<protein>
    <submittedName>
        <fullName evidence="3">HECT domain-containing protein</fullName>
    </submittedName>
</protein>
<name>A0A0N4WTM5_HAEPC</name>
<organism evidence="3">
    <name type="scientific">Haemonchus placei</name>
    <name type="common">Barber's pole worm</name>
    <dbReference type="NCBI Taxonomy" id="6290"/>
    <lineage>
        <taxon>Eukaryota</taxon>
        <taxon>Metazoa</taxon>
        <taxon>Ecdysozoa</taxon>
        <taxon>Nematoda</taxon>
        <taxon>Chromadorea</taxon>
        <taxon>Rhabditida</taxon>
        <taxon>Rhabditina</taxon>
        <taxon>Rhabditomorpha</taxon>
        <taxon>Strongyloidea</taxon>
        <taxon>Trichostrongylidae</taxon>
        <taxon>Haemonchus</taxon>
    </lineage>
</organism>
<keyword evidence="2" id="KW-1185">Reference proteome</keyword>
<dbReference type="WBParaSite" id="HPLM_0001495101-mRNA-1">
    <property type="protein sequence ID" value="HPLM_0001495101-mRNA-1"/>
    <property type="gene ID" value="HPLM_0001495101"/>
</dbReference>
<sequence length="82" mass="9160">GAVSNIEGDDRYSVSFEKARRVFLDVPSLASRRFGMLSVPYPSCPLSPSGYQFVKHVRDNGDPLMKLLCAAIQTRIHFQTTL</sequence>
<reference evidence="1 2" key="2">
    <citation type="submission" date="2018-11" db="EMBL/GenBank/DDBJ databases">
        <authorList>
            <consortium name="Pathogen Informatics"/>
        </authorList>
    </citation>
    <scope>NUCLEOTIDE SEQUENCE [LARGE SCALE GENOMIC DNA]</scope>
    <source>
        <strain evidence="1 2">MHpl1</strain>
    </source>
</reference>
<evidence type="ECO:0000313" key="2">
    <source>
        <dbReference type="Proteomes" id="UP000268014"/>
    </source>
</evidence>
<accession>A0A0N4WTM5</accession>